<comment type="subcellular location">
    <subcellularLocation>
        <location evidence="1">Cell membrane</location>
        <topology evidence="1">Multi-pass membrane protein</topology>
    </subcellularLocation>
    <subcellularLocation>
        <location evidence="7">Membrane</location>
        <topology evidence="7">Multi-pass membrane protein</topology>
    </subcellularLocation>
</comment>
<feature type="transmembrane region" description="Helical" evidence="8">
    <location>
        <begin position="458"/>
        <end position="478"/>
    </location>
</feature>
<feature type="transmembrane region" description="Helical" evidence="8">
    <location>
        <begin position="314"/>
        <end position="338"/>
    </location>
</feature>
<keyword evidence="6 8" id="KW-0472">Membrane</keyword>
<dbReference type="Proteomes" id="UP000638188">
    <property type="component" value="Unassembled WGS sequence"/>
</dbReference>
<keyword evidence="4 7" id="KW-0812">Transmembrane</keyword>
<keyword evidence="3" id="KW-1003">Cell membrane</keyword>
<feature type="transmembrane region" description="Helical" evidence="8">
    <location>
        <begin position="527"/>
        <end position="549"/>
    </location>
</feature>
<dbReference type="EMBL" id="BMFF01000002">
    <property type="protein sequence ID" value="GGC91689.1"/>
    <property type="molecule type" value="Genomic_DNA"/>
</dbReference>
<feature type="transmembrane region" description="Helical" evidence="8">
    <location>
        <begin position="345"/>
        <end position="370"/>
    </location>
</feature>
<comment type="caution">
    <text evidence="10">The sequence shown here is derived from an EMBL/GenBank/DDBJ whole genome shotgun (WGS) entry which is preliminary data.</text>
</comment>
<feature type="transmembrane region" description="Helical" evidence="8">
    <location>
        <begin position="281"/>
        <end position="302"/>
    </location>
</feature>
<dbReference type="RefSeq" id="WP_150276163.1">
    <property type="nucleotide sequence ID" value="NZ_BMFF01000002.1"/>
</dbReference>
<dbReference type="PANTHER" id="PTHR42703">
    <property type="entry name" value="NADH DEHYDROGENASE"/>
    <property type="match status" value="1"/>
</dbReference>
<evidence type="ECO:0000256" key="7">
    <source>
        <dbReference type="RuleBase" id="RU000320"/>
    </source>
</evidence>
<evidence type="ECO:0000256" key="3">
    <source>
        <dbReference type="ARBA" id="ARBA00022475"/>
    </source>
</evidence>
<keyword evidence="5 8" id="KW-1133">Transmembrane helix</keyword>
<feature type="transmembrane region" description="Helical" evidence="8">
    <location>
        <begin position="382"/>
        <end position="401"/>
    </location>
</feature>
<feature type="transmembrane region" description="Helical" evidence="8">
    <location>
        <begin position="219"/>
        <end position="241"/>
    </location>
</feature>
<evidence type="ECO:0000256" key="4">
    <source>
        <dbReference type="ARBA" id="ARBA00022692"/>
    </source>
</evidence>
<feature type="transmembrane region" description="Helical" evidence="8">
    <location>
        <begin position="421"/>
        <end position="438"/>
    </location>
</feature>
<keyword evidence="11" id="KW-1185">Reference proteome</keyword>
<gene>
    <name evidence="10" type="ORF">GCM10007418_09190</name>
</gene>
<evidence type="ECO:0000256" key="5">
    <source>
        <dbReference type="ARBA" id="ARBA00022989"/>
    </source>
</evidence>
<name>A0ABQ1P5N9_9GAMM</name>
<reference evidence="11" key="1">
    <citation type="journal article" date="2019" name="Int. J. Syst. Evol. Microbiol.">
        <title>The Global Catalogue of Microorganisms (GCM) 10K type strain sequencing project: providing services to taxonomists for standard genome sequencing and annotation.</title>
        <authorList>
            <consortium name="The Broad Institute Genomics Platform"/>
            <consortium name="The Broad Institute Genome Sequencing Center for Infectious Disease"/>
            <person name="Wu L."/>
            <person name="Ma J."/>
        </authorList>
    </citation>
    <scope>NUCLEOTIDE SEQUENCE [LARGE SCALE GENOMIC DNA]</scope>
    <source>
        <strain evidence="11">CGMCC 1.12482</strain>
    </source>
</reference>
<dbReference type="PANTHER" id="PTHR42703:SF1">
    <property type="entry name" value="NA(+)_H(+) ANTIPORTER SUBUNIT D1"/>
    <property type="match status" value="1"/>
</dbReference>
<accession>A0ABQ1P5N9</accession>
<evidence type="ECO:0000259" key="9">
    <source>
        <dbReference type="Pfam" id="PF00361"/>
    </source>
</evidence>
<dbReference type="InterPro" id="IPR001750">
    <property type="entry name" value="ND/Mrp_TM"/>
</dbReference>
<evidence type="ECO:0000256" key="2">
    <source>
        <dbReference type="ARBA" id="ARBA00005346"/>
    </source>
</evidence>
<feature type="transmembrane region" description="Helical" evidence="8">
    <location>
        <begin position="30"/>
        <end position="49"/>
    </location>
</feature>
<evidence type="ECO:0000256" key="6">
    <source>
        <dbReference type="ARBA" id="ARBA00023136"/>
    </source>
</evidence>
<proteinExistence type="inferred from homology"/>
<dbReference type="Pfam" id="PF00361">
    <property type="entry name" value="Proton_antipo_M"/>
    <property type="match status" value="1"/>
</dbReference>
<feature type="transmembrane region" description="Helical" evidence="8">
    <location>
        <begin position="150"/>
        <end position="170"/>
    </location>
</feature>
<dbReference type="InterPro" id="IPR050586">
    <property type="entry name" value="CPA3_Na-H_Antiporter_D"/>
</dbReference>
<feature type="transmembrane region" description="Helical" evidence="8">
    <location>
        <begin position="253"/>
        <end position="274"/>
    </location>
</feature>
<comment type="similarity">
    <text evidence="2">Belongs to the CPA3 antiporters (TC 2.A.63) subunit D family.</text>
</comment>
<sequence length="550" mass="59943">MSALLWLLIPLAPLLAGALLWRWPERLAPWLWLSCLPALLLSLWPAPALEPGILWPGAAWAAEDLLSRAWLAFSALLWGCASRYACTDLVDDQHQFRFWSCWLLSLTGNLLLVIAQDAGSFYVGFSLMSLAAYGLIVHERGPKPRQAGRLYLQLAVLGEMLIFAGMLLRIHESGGALDLATWQSVPVGTLTAALVIMGFGLKAGFWPLHVWLPLAHPAAPAAASAVLSGAMIKAGILGMWRFLPEQDPLLQSWAMPLLAIGTISAFYGVALGLIQIKAKSALAYSSVSQIGYLLVIVALAWLHPDARPAAAVLLALYGVHHGLAKGALFMGAGLAAHYRLGAIHWLLMTLPALALAGLPFTSGAAVKILLKDTVYASDVSHWSVLLTLGSAATALLVLRAIWLMWRNQPEAPAASPPAGQWVPWVLLCSMPALLPWIWPELRNALLASLPLKPLWAAMWPLLGATVTAWAVHVSGWQLPARLQTLPNPARACSLRLKRMLQRPPVPQAHPDIQRHRWRDIERRWNHLWSGGAVAVSAWIIILLLLLGWLD</sequence>
<feature type="transmembrane region" description="Helical" evidence="8">
    <location>
        <begin position="121"/>
        <end position="138"/>
    </location>
</feature>
<feature type="transmembrane region" description="Helical" evidence="8">
    <location>
        <begin position="190"/>
        <end position="212"/>
    </location>
</feature>
<protein>
    <submittedName>
        <fullName evidence="10">NADH dehydrogenase</fullName>
    </submittedName>
</protein>
<evidence type="ECO:0000313" key="11">
    <source>
        <dbReference type="Proteomes" id="UP000638188"/>
    </source>
</evidence>
<evidence type="ECO:0000256" key="1">
    <source>
        <dbReference type="ARBA" id="ARBA00004651"/>
    </source>
</evidence>
<feature type="transmembrane region" description="Helical" evidence="8">
    <location>
        <begin position="69"/>
        <end position="86"/>
    </location>
</feature>
<feature type="transmembrane region" description="Helical" evidence="8">
    <location>
        <begin position="6"/>
        <end position="23"/>
    </location>
</feature>
<feature type="domain" description="NADH:quinone oxidoreductase/Mrp antiporter transmembrane" evidence="9">
    <location>
        <begin position="116"/>
        <end position="377"/>
    </location>
</feature>
<evidence type="ECO:0000256" key="8">
    <source>
        <dbReference type="SAM" id="Phobius"/>
    </source>
</evidence>
<organism evidence="10 11">
    <name type="scientific">Halopseudomonas salina</name>
    <dbReference type="NCBI Taxonomy" id="1323744"/>
    <lineage>
        <taxon>Bacteria</taxon>
        <taxon>Pseudomonadati</taxon>
        <taxon>Pseudomonadota</taxon>
        <taxon>Gammaproteobacteria</taxon>
        <taxon>Pseudomonadales</taxon>
        <taxon>Pseudomonadaceae</taxon>
        <taxon>Halopseudomonas</taxon>
    </lineage>
</organism>
<feature type="transmembrane region" description="Helical" evidence="8">
    <location>
        <begin position="98"/>
        <end position="115"/>
    </location>
</feature>
<evidence type="ECO:0000313" key="10">
    <source>
        <dbReference type="EMBL" id="GGC91689.1"/>
    </source>
</evidence>